<dbReference type="InterPro" id="IPR013078">
    <property type="entry name" value="His_Pase_superF_clade-1"/>
</dbReference>
<dbReference type="Proteomes" id="UP000521868">
    <property type="component" value="Unassembled WGS sequence"/>
</dbReference>
<comment type="caution">
    <text evidence="1">The sequence shown here is derived from an EMBL/GenBank/DDBJ whole genome shotgun (WGS) entry which is preliminary data.</text>
</comment>
<dbReference type="RefSeq" id="WP_168106447.1">
    <property type="nucleotide sequence ID" value="NZ_VTOX01000001.1"/>
</dbReference>
<organism evidence="1 2">
    <name type="scientific">Ramlibacter lithotrophicus</name>
    <dbReference type="NCBI Taxonomy" id="2606681"/>
    <lineage>
        <taxon>Bacteria</taxon>
        <taxon>Pseudomonadati</taxon>
        <taxon>Pseudomonadota</taxon>
        <taxon>Betaproteobacteria</taxon>
        <taxon>Burkholderiales</taxon>
        <taxon>Comamonadaceae</taxon>
        <taxon>Ramlibacter</taxon>
    </lineage>
</organism>
<gene>
    <name evidence="1" type="ORF">RAMLITH_03715</name>
</gene>
<dbReference type="InterPro" id="IPR029033">
    <property type="entry name" value="His_PPase_superfam"/>
</dbReference>
<dbReference type="EMBL" id="VTOX01000001">
    <property type="protein sequence ID" value="NKE64917.1"/>
    <property type="molecule type" value="Genomic_DNA"/>
</dbReference>
<evidence type="ECO:0000313" key="1">
    <source>
        <dbReference type="EMBL" id="NKE64917.1"/>
    </source>
</evidence>
<dbReference type="Gene3D" id="3.40.50.1240">
    <property type="entry name" value="Phosphoglycerate mutase-like"/>
    <property type="match status" value="1"/>
</dbReference>
<dbReference type="Pfam" id="PF00300">
    <property type="entry name" value="His_Phos_1"/>
    <property type="match status" value="1"/>
</dbReference>
<evidence type="ECO:0000313" key="2">
    <source>
        <dbReference type="Proteomes" id="UP000521868"/>
    </source>
</evidence>
<reference evidence="1 2" key="1">
    <citation type="journal article" date="2020" name="Nature">
        <title>Bacterial chemolithoautotrophy via manganese oxidation.</title>
        <authorList>
            <person name="Yu H."/>
            <person name="Leadbetter J.R."/>
        </authorList>
    </citation>
    <scope>NUCLEOTIDE SEQUENCE [LARGE SCALE GENOMIC DNA]</scope>
    <source>
        <strain evidence="1 2">RBP-1</strain>
    </source>
</reference>
<dbReference type="AlphaFoldDB" id="A0A7X6DCZ9"/>
<dbReference type="CDD" id="cd07067">
    <property type="entry name" value="HP_PGM_like"/>
    <property type="match status" value="1"/>
</dbReference>
<dbReference type="SMART" id="SM00855">
    <property type="entry name" value="PGAM"/>
    <property type="match status" value="1"/>
</dbReference>
<proteinExistence type="predicted"/>
<protein>
    <submittedName>
        <fullName evidence="1">Histidine phosphatase family protein</fullName>
    </submittedName>
</protein>
<accession>A0A7X6DCZ9</accession>
<keyword evidence="2" id="KW-1185">Reference proteome</keyword>
<dbReference type="SUPFAM" id="SSF53254">
    <property type="entry name" value="Phosphoglycerate mutase-like"/>
    <property type="match status" value="1"/>
</dbReference>
<name>A0A7X6DCZ9_9BURK</name>
<sequence>MDLFLWRHAQAEDPGLGGDDLARCLTPEGEQHARRMAEWLGRHLPTGTRILCSPARRCEQTVRPLGRPFEFAAELAPGTSPQQVLALVRWPRARQAVLAVGHQPTLGECVARLLQVKGSECSVRKGSVWWLRTRERDGQLHTVVMAVQSPDTV</sequence>